<dbReference type="CDD" id="cd09009">
    <property type="entry name" value="PNP-EcPNPII_like"/>
    <property type="match status" value="1"/>
</dbReference>
<dbReference type="OrthoDB" id="1523230at2"/>
<dbReference type="GO" id="GO:0004731">
    <property type="term" value="F:purine-nucleoside phosphorylase activity"/>
    <property type="evidence" value="ECO:0007669"/>
    <property type="project" value="UniProtKB-EC"/>
</dbReference>
<evidence type="ECO:0000256" key="5">
    <source>
        <dbReference type="PIRNR" id="PIRNR000477"/>
    </source>
</evidence>
<name>A0A5C6RQ56_9FLAO</name>
<evidence type="ECO:0000256" key="4">
    <source>
        <dbReference type="ARBA" id="ARBA00022679"/>
    </source>
</evidence>
<proteinExistence type="inferred from homology"/>
<dbReference type="RefSeq" id="WP_147101672.1">
    <property type="nucleotide sequence ID" value="NZ_VOOS01000005.1"/>
</dbReference>
<dbReference type="EMBL" id="VOOS01000005">
    <property type="protein sequence ID" value="TXB64363.1"/>
    <property type="molecule type" value="Genomic_DNA"/>
</dbReference>
<organism evidence="7 8">
    <name type="scientific">Vicingus serpentipes</name>
    <dbReference type="NCBI Taxonomy" id="1926625"/>
    <lineage>
        <taxon>Bacteria</taxon>
        <taxon>Pseudomonadati</taxon>
        <taxon>Bacteroidota</taxon>
        <taxon>Flavobacteriia</taxon>
        <taxon>Flavobacteriales</taxon>
        <taxon>Vicingaceae</taxon>
        <taxon>Vicingus</taxon>
    </lineage>
</organism>
<dbReference type="NCBIfam" id="TIGR01697">
    <property type="entry name" value="PNPH-PUNA-XAPA"/>
    <property type="match status" value="1"/>
</dbReference>
<dbReference type="GO" id="GO:0009116">
    <property type="term" value="P:nucleoside metabolic process"/>
    <property type="evidence" value="ECO:0007669"/>
    <property type="project" value="InterPro"/>
</dbReference>
<dbReference type="NCBIfam" id="TIGR01700">
    <property type="entry name" value="PNPH"/>
    <property type="match status" value="1"/>
</dbReference>
<evidence type="ECO:0000259" key="6">
    <source>
        <dbReference type="Pfam" id="PF01048"/>
    </source>
</evidence>
<evidence type="ECO:0000313" key="7">
    <source>
        <dbReference type="EMBL" id="TXB64363.1"/>
    </source>
</evidence>
<evidence type="ECO:0000256" key="2">
    <source>
        <dbReference type="ARBA" id="ARBA00006751"/>
    </source>
</evidence>
<gene>
    <name evidence="7" type="ORF">FRY74_11265</name>
</gene>
<feature type="domain" description="Nucleoside phosphorylase" evidence="6">
    <location>
        <begin position="22"/>
        <end position="267"/>
    </location>
</feature>
<dbReference type="Proteomes" id="UP000321721">
    <property type="component" value="Unassembled WGS sequence"/>
</dbReference>
<dbReference type="GO" id="GO:0005737">
    <property type="term" value="C:cytoplasm"/>
    <property type="evidence" value="ECO:0007669"/>
    <property type="project" value="TreeGrafter"/>
</dbReference>
<dbReference type="PANTHER" id="PTHR11904:SF9">
    <property type="entry name" value="PURINE NUCLEOSIDE PHOSPHORYLASE-RELATED"/>
    <property type="match status" value="1"/>
</dbReference>
<accession>A0A5C6RQ56</accession>
<dbReference type="InterPro" id="IPR035994">
    <property type="entry name" value="Nucleoside_phosphorylase_sf"/>
</dbReference>
<dbReference type="Pfam" id="PF01048">
    <property type="entry name" value="PNP_UDP_1"/>
    <property type="match status" value="1"/>
</dbReference>
<comment type="pathway">
    <text evidence="1 5">Purine metabolism; purine nucleoside salvage.</text>
</comment>
<keyword evidence="3 5" id="KW-0328">Glycosyltransferase</keyword>
<dbReference type="UniPathway" id="UPA00606"/>
<reference evidence="7 8" key="1">
    <citation type="submission" date="2019-08" db="EMBL/GenBank/DDBJ databases">
        <title>Genome of Vicingus serpentipes NCIMB 15042.</title>
        <authorList>
            <person name="Bowman J.P."/>
        </authorList>
    </citation>
    <scope>NUCLEOTIDE SEQUENCE [LARGE SCALE GENOMIC DNA]</scope>
    <source>
        <strain evidence="7 8">NCIMB 15042</strain>
    </source>
</reference>
<dbReference type="NCBIfam" id="NF006054">
    <property type="entry name" value="PRK08202.1"/>
    <property type="match status" value="1"/>
</dbReference>
<dbReference type="SUPFAM" id="SSF53167">
    <property type="entry name" value="Purine and uridine phosphorylases"/>
    <property type="match status" value="1"/>
</dbReference>
<comment type="similarity">
    <text evidence="2 5">Belongs to the PNP/MTAP phosphorylase family.</text>
</comment>
<dbReference type="EC" id="2.4.2.1" evidence="5"/>
<dbReference type="PANTHER" id="PTHR11904">
    <property type="entry name" value="METHYLTHIOADENOSINE/PURINE NUCLEOSIDE PHOSPHORYLASE"/>
    <property type="match status" value="1"/>
</dbReference>
<evidence type="ECO:0000313" key="8">
    <source>
        <dbReference type="Proteomes" id="UP000321721"/>
    </source>
</evidence>
<protein>
    <recommendedName>
        <fullName evidence="5">Purine nucleoside phosphorylase</fullName>
        <ecNumber evidence="5">2.4.2.1</ecNumber>
    </recommendedName>
    <alternativeName>
        <fullName evidence="5">Inosine-guanosine phosphorylase</fullName>
    </alternativeName>
</protein>
<evidence type="ECO:0000256" key="1">
    <source>
        <dbReference type="ARBA" id="ARBA00005058"/>
    </source>
</evidence>
<dbReference type="Gene3D" id="3.40.50.1580">
    <property type="entry name" value="Nucleoside phosphorylase domain"/>
    <property type="match status" value="1"/>
</dbReference>
<dbReference type="AlphaFoldDB" id="A0A5C6RQ56"/>
<dbReference type="InterPro" id="IPR011268">
    <property type="entry name" value="Purine_phosphorylase"/>
</dbReference>
<evidence type="ECO:0000256" key="3">
    <source>
        <dbReference type="ARBA" id="ARBA00022676"/>
    </source>
</evidence>
<keyword evidence="4 5" id="KW-0808">Transferase</keyword>
<comment type="caution">
    <text evidence="7">The sequence shown here is derived from an EMBL/GenBank/DDBJ whole genome shotgun (WGS) entry which is preliminary data.</text>
</comment>
<dbReference type="PIRSF" id="PIRSF000477">
    <property type="entry name" value="PurNPase"/>
    <property type="match status" value="1"/>
</dbReference>
<keyword evidence="8" id="KW-1185">Reference proteome</keyword>
<dbReference type="InterPro" id="IPR011270">
    <property type="entry name" value="Pur_Nuc_Pase_Ino/Guo-sp"/>
</dbReference>
<comment type="function">
    <text evidence="5">The purine nucleoside phosphorylases catalyze the phosphorolytic breakdown of the N-glycosidic bond in the beta-(deoxy)ribonucleoside molecules, with the formation of the corresponding free purine bases and pentose-1-phosphate.</text>
</comment>
<dbReference type="InterPro" id="IPR000845">
    <property type="entry name" value="Nucleoside_phosphorylase_d"/>
</dbReference>
<sequence>MIAKINEAVNYIKSQGVDLPEVGIVLGTGLGGLVSEIDVKYELDYGKIPHFPVSTVESHHGKLIFGTVKGKNVVAMQGRFHYYEGYSMEQITFPIRVMKFLGVKNLLISNAAGAVKLNYKKSTLMLITDHINMFPANPLIGKNYEDLGPRFPDMSEPYSHKLSNELRAIAKEKGILLNEGVYVPVTGPNLETRAEYRMIAKLGGDAVGMSTVPEVIVSNHMGLPCCAISVLTDECDPENLAPVALSEILAAAAVAEPQLTALYVELIGRL</sequence>